<reference evidence="4 5" key="1">
    <citation type="submission" date="2009-05" db="EMBL/GenBank/DDBJ databases">
        <authorList>
            <person name="Setubal J.C."/>
            <person name="Boyle S."/>
            <person name="Crasta O.R."/>
            <person name="Gillespie J.J."/>
            <person name="Kenyon R.W."/>
            <person name="Lu J."/>
            <person name="Mane S."/>
            <person name="Nagrani S."/>
            <person name="Shallom J.M."/>
            <person name="Shallom S."/>
            <person name="Shukla M."/>
            <person name="Snyder E.E."/>
            <person name="Sobral B.W."/>
            <person name="Wattam A.R."/>
            <person name="Will R."/>
            <person name="Williams K."/>
            <person name="Yoo H."/>
            <person name="Munk C."/>
            <person name="Tapia R."/>
            <person name="Green L."/>
            <person name="Rogers Y."/>
            <person name="Detter J.C."/>
            <person name="Bruce D."/>
            <person name="Brettin T.S."/>
            <person name="Tsolis R."/>
        </authorList>
    </citation>
    <scope>NUCLEOTIDE SEQUENCE [LARGE SCALE GENOMIC DNA]</scope>
    <source>
        <strain evidence="4 5">LMG 3301</strain>
    </source>
</reference>
<accession>C4WFT4</accession>
<sequence length="178" mass="18920">MHLCSLRMAGAGACIEAHAPLIEYLSWEERMNINTTHRTGVGPVMTIGDLQAFMKREFPQLGDTFEITAIDDGSATMRLHADEQHLRPGGTVSGPSLFALADVTAYAAILAHIGPVALAVTTSLNINFLRKPSPGAIDAVAHLLKLGKRLAVLEISLTDAANGELVAHATATYSIPPR</sequence>
<dbReference type="NCBIfam" id="TIGR00369">
    <property type="entry name" value="unchar_dom_1"/>
    <property type="match status" value="1"/>
</dbReference>
<feature type="domain" description="Thioesterase" evidence="3">
    <location>
        <begin position="89"/>
        <end position="163"/>
    </location>
</feature>
<dbReference type="InterPro" id="IPR039298">
    <property type="entry name" value="ACOT13"/>
</dbReference>
<keyword evidence="2" id="KW-0378">Hydrolase</keyword>
<proteinExistence type="inferred from homology"/>
<dbReference type="PANTHER" id="PTHR21660">
    <property type="entry name" value="THIOESTERASE SUPERFAMILY MEMBER-RELATED"/>
    <property type="match status" value="1"/>
</dbReference>
<dbReference type="SUPFAM" id="SSF54637">
    <property type="entry name" value="Thioesterase/thiol ester dehydrase-isomerase"/>
    <property type="match status" value="1"/>
</dbReference>
<comment type="similarity">
    <text evidence="1">Belongs to the thioesterase PaaI family.</text>
</comment>
<evidence type="ECO:0000256" key="2">
    <source>
        <dbReference type="ARBA" id="ARBA00022801"/>
    </source>
</evidence>
<dbReference type="HOGENOM" id="CLU_089876_4_0_5"/>
<evidence type="ECO:0000256" key="1">
    <source>
        <dbReference type="ARBA" id="ARBA00008324"/>
    </source>
</evidence>
<protein>
    <submittedName>
        <fullName evidence="4">Thioesterase superfamily protein</fullName>
    </submittedName>
</protein>
<dbReference type="Gene3D" id="3.10.129.10">
    <property type="entry name" value="Hotdog Thioesterase"/>
    <property type="match status" value="1"/>
</dbReference>
<dbReference type="AlphaFoldDB" id="C4WFT4"/>
<evidence type="ECO:0000313" key="5">
    <source>
        <dbReference type="Proteomes" id="UP000004386"/>
    </source>
</evidence>
<dbReference type="Proteomes" id="UP000004386">
    <property type="component" value="Unassembled WGS sequence"/>
</dbReference>
<dbReference type="Pfam" id="PF03061">
    <property type="entry name" value="4HBT"/>
    <property type="match status" value="1"/>
</dbReference>
<dbReference type="InterPro" id="IPR003736">
    <property type="entry name" value="PAAI_dom"/>
</dbReference>
<dbReference type="EMBL" id="ACQA01000001">
    <property type="protein sequence ID" value="EEQ95462.1"/>
    <property type="molecule type" value="Genomic_DNA"/>
</dbReference>
<evidence type="ECO:0000259" key="3">
    <source>
        <dbReference type="Pfam" id="PF03061"/>
    </source>
</evidence>
<dbReference type="GO" id="GO:0047617">
    <property type="term" value="F:fatty acyl-CoA hydrolase activity"/>
    <property type="evidence" value="ECO:0007669"/>
    <property type="project" value="InterPro"/>
</dbReference>
<organism evidence="4 5">
    <name type="scientific">Brucella intermedia LMG 3301</name>
    <dbReference type="NCBI Taxonomy" id="641118"/>
    <lineage>
        <taxon>Bacteria</taxon>
        <taxon>Pseudomonadati</taxon>
        <taxon>Pseudomonadota</taxon>
        <taxon>Alphaproteobacteria</taxon>
        <taxon>Hyphomicrobiales</taxon>
        <taxon>Brucellaceae</taxon>
        <taxon>Brucella/Ochrobactrum group</taxon>
        <taxon>Brucella</taxon>
    </lineage>
</organism>
<evidence type="ECO:0000313" key="4">
    <source>
        <dbReference type="EMBL" id="EEQ95462.1"/>
    </source>
</evidence>
<name>C4WFT4_9HYPH</name>
<comment type="caution">
    <text evidence="4">The sequence shown here is derived from an EMBL/GenBank/DDBJ whole genome shotgun (WGS) entry which is preliminary data.</text>
</comment>
<dbReference type="InterPro" id="IPR029069">
    <property type="entry name" value="HotDog_dom_sf"/>
</dbReference>
<gene>
    <name evidence="4" type="ORF">OINT_1000835</name>
</gene>
<dbReference type="PANTHER" id="PTHR21660:SF1">
    <property type="entry name" value="ACYL-COENZYME A THIOESTERASE 13"/>
    <property type="match status" value="1"/>
</dbReference>
<dbReference type="InterPro" id="IPR006683">
    <property type="entry name" value="Thioestr_dom"/>
</dbReference>
<dbReference type="CDD" id="cd03443">
    <property type="entry name" value="PaaI_thioesterase"/>
    <property type="match status" value="1"/>
</dbReference>